<dbReference type="SUPFAM" id="SSF47113">
    <property type="entry name" value="Histone-fold"/>
    <property type="match status" value="1"/>
</dbReference>
<dbReference type="Proteomes" id="UP000398389">
    <property type="component" value="Unassembled WGS sequence"/>
</dbReference>
<gene>
    <name evidence="5" type="ORF">SAPINGB_P000844</name>
</gene>
<dbReference type="Pfam" id="PF00808">
    <property type="entry name" value="CBFD_NFYB_HMF"/>
    <property type="match status" value="1"/>
</dbReference>
<proteinExistence type="predicted"/>
<evidence type="ECO:0000313" key="6">
    <source>
        <dbReference type="Proteomes" id="UP000398389"/>
    </source>
</evidence>
<accession>A0A5E8B2N1</accession>
<feature type="domain" description="Transcription factor CBF/NF-Y/archaeal histone" evidence="4">
    <location>
        <begin position="13"/>
        <end position="77"/>
    </location>
</feature>
<name>A0A5E8B2N1_9ASCO</name>
<reference evidence="5 6" key="1">
    <citation type="submission" date="2019-09" db="EMBL/GenBank/DDBJ databases">
        <authorList>
            <person name="Brejova B."/>
        </authorList>
    </citation>
    <scope>NUCLEOTIDE SEQUENCE [LARGE SCALE GENOMIC DNA]</scope>
</reference>
<dbReference type="FunFam" id="1.10.20.10:FF:000019">
    <property type="entry name" value="Negative cofactor 2 beta"/>
    <property type="match status" value="1"/>
</dbReference>
<evidence type="ECO:0000256" key="1">
    <source>
        <dbReference type="ARBA" id="ARBA00004123"/>
    </source>
</evidence>
<dbReference type="GO" id="GO:0051123">
    <property type="term" value="P:RNA polymerase II preinitiation complex assembly"/>
    <property type="evidence" value="ECO:0007669"/>
    <property type="project" value="TreeGrafter"/>
</dbReference>
<protein>
    <recommendedName>
        <fullName evidence="4">Transcription factor CBF/NF-Y/archaeal histone domain-containing protein</fullName>
    </recommendedName>
</protein>
<dbReference type="PANTHER" id="PTHR46138:SF1">
    <property type="entry name" value="PROTEIN DR1"/>
    <property type="match status" value="1"/>
</dbReference>
<evidence type="ECO:0000313" key="5">
    <source>
        <dbReference type="EMBL" id="VVT45694.1"/>
    </source>
</evidence>
<feature type="compositionally biased region" description="Low complexity" evidence="3">
    <location>
        <begin position="139"/>
        <end position="148"/>
    </location>
</feature>
<feature type="compositionally biased region" description="Basic and acidic residues" evidence="3">
    <location>
        <begin position="97"/>
        <end position="125"/>
    </location>
</feature>
<dbReference type="GO" id="GO:0017025">
    <property type="term" value="F:TBP-class protein binding"/>
    <property type="evidence" value="ECO:0007669"/>
    <property type="project" value="TreeGrafter"/>
</dbReference>
<dbReference type="GO" id="GO:0046982">
    <property type="term" value="F:protein heterodimerization activity"/>
    <property type="evidence" value="ECO:0007669"/>
    <property type="project" value="InterPro"/>
</dbReference>
<dbReference type="GO" id="GO:0017054">
    <property type="term" value="C:negative cofactor 2 complex"/>
    <property type="evidence" value="ECO:0007669"/>
    <property type="project" value="InterPro"/>
</dbReference>
<dbReference type="EMBL" id="CABVLU010000001">
    <property type="protein sequence ID" value="VVT45694.1"/>
    <property type="molecule type" value="Genomic_DNA"/>
</dbReference>
<dbReference type="InterPro" id="IPR009072">
    <property type="entry name" value="Histone-fold"/>
</dbReference>
<evidence type="ECO:0000256" key="3">
    <source>
        <dbReference type="SAM" id="MobiDB-lite"/>
    </source>
</evidence>
<dbReference type="OrthoDB" id="601405at2759"/>
<dbReference type="PANTHER" id="PTHR46138">
    <property type="entry name" value="PROTEIN DR1"/>
    <property type="match status" value="1"/>
</dbReference>
<keyword evidence="2" id="KW-0539">Nucleus</keyword>
<dbReference type="GO" id="GO:0016251">
    <property type="term" value="F:RNA polymerase II general transcription initiation factor activity"/>
    <property type="evidence" value="ECO:0007669"/>
    <property type="project" value="TreeGrafter"/>
</dbReference>
<sequence>MSDRGDHGGDDLSLPKATVQKIVSEIIPPDLVFSRETRDALIECCIEFIMILTTESNDIAEKESKKTIACEHVLKALETLGFYDYIEPIKGVIAQHKEAQRVRERKVGKLEQSGRSEEDLMREQELLFGKARSKLQNSQQQQQQQQQQDPPSSS</sequence>
<evidence type="ECO:0000256" key="2">
    <source>
        <dbReference type="ARBA" id="ARBA00023242"/>
    </source>
</evidence>
<dbReference type="Gene3D" id="1.10.20.10">
    <property type="entry name" value="Histone, subunit A"/>
    <property type="match status" value="1"/>
</dbReference>
<evidence type="ECO:0000259" key="4">
    <source>
        <dbReference type="Pfam" id="PF00808"/>
    </source>
</evidence>
<dbReference type="AlphaFoldDB" id="A0A5E8B2N1"/>
<feature type="region of interest" description="Disordered" evidence="3">
    <location>
        <begin position="97"/>
        <end position="154"/>
    </location>
</feature>
<dbReference type="RefSeq" id="XP_031851458.1">
    <property type="nucleotide sequence ID" value="XM_031995567.1"/>
</dbReference>
<dbReference type="GeneID" id="43579667"/>
<comment type="subcellular location">
    <subcellularLocation>
        <location evidence="1">Nucleus</location>
    </subcellularLocation>
</comment>
<organism evidence="5 6">
    <name type="scientific">Magnusiomyces paraingens</name>
    <dbReference type="NCBI Taxonomy" id="2606893"/>
    <lineage>
        <taxon>Eukaryota</taxon>
        <taxon>Fungi</taxon>
        <taxon>Dikarya</taxon>
        <taxon>Ascomycota</taxon>
        <taxon>Saccharomycotina</taxon>
        <taxon>Dipodascomycetes</taxon>
        <taxon>Dipodascales</taxon>
        <taxon>Dipodascaceae</taxon>
        <taxon>Magnusiomyces</taxon>
    </lineage>
</organism>
<keyword evidence="6" id="KW-1185">Reference proteome</keyword>
<dbReference type="GO" id="GO:0000122">
    <property type="term" value="P:negative regulation of transcription by RNA polymerase II"/>
    <property type="evidence" value="ECO:0007669"/>
    <property type="project" value="InterPro"/>
</dbReference>
<dbReference type="CDD" id="cd22905">
    <property type="entry name" value="HFD_Dr1"/>
    <property type="match status" value="1"/>
</dbReference>
<dbReference type="InterPro" id="IPR003958">
    <property type="entry name" value="CBFA_NFYB_domain"/>
</dbReference>
<dbReference type="InterPro" id="IPR042225">
    <property type="entry name" value="Ncb2"/>
</dbReference>